<dbReference type="EMBL" id="JAVREJ010000012">
    <property type="protein sequence ID" value="MDT0351366.1"/>
    <property type="molecule type" value="Genomic_DNA"/>
</dbReference>
<accession>A0ABU2NBP0</accession>
<feature type="signal peptide" evidence="1">
    <location>
        <begin position="1"/>
        <end position="24"/>
    </location>
</feature>
<protein>
    <recommendedName>
        <fullName evidence="4">Lipoprotein</fullName>
    </recommendedName>
</protein>
<sequence>MPADRTIYAGVVLALLLTGCGTTAAPQPAAPTTRNTPPRPDPVTACAQQLTYWAEQDLRGAPDQGFDYQERGLTGAQADALADLVAQARTQGDALPPDWVAGQARERCVAIVDQPPNTGGSWP</sequence>
<keyword evidence="1" id="KW-0732">Signal</keyword>
<feature type="chain" id="PRO_5047258348" description="Lipoprotein" evidence="1">
    <location>
        <begin position="25"/>
        <end position="123"/>
    </location>
</feature>
<dbReference type="Proteomes" id="UP001183202">
    <property type="component" value="Unassembled WGS sequence"/>
</dbReference>
<evidence type="ECO:0000313" key="2">
    <source>
        <dbReference type="EMBL" id="MDT0351366.1"/>
    </source>
</evidence>
<keyword evidence="3" id="KW-1185">Reference proteome</keyword>
<evidence type="ECO:0008006" key="4">
    <source>
        <dbReference type="Google" id="ProtNLM"/>
    </source>
</evidence>
<evidence type="ECO:0000256" key="1">
    <source>
        <dbReference type="SAM" id="SignalP"/>
    </source>
</evidence>
<organism evidence="2 3">
    <name type="scientific">Pseudonocardia charpentierae</name>
    <dbReference type="NCBI Taxonomy" id="3075545"/>
    <lineage>
        <taxon>Bacteria</taxon>
        <taxon>Bacillati</taxon>
        <taxon>Actinomycetota</taxon>
        <taxon>Actinomycetes</taxon>
        <taxon>Pseudonocardiales</taxon>
        <taxon>Pseudonocardiaceae</taxon>
        <taxon>Pseudonocardia</taxon>
    </lineage>
</organism>
<dbReference type="RefSeq" id="WP_311557639.1">
    <property type="nucleotide sequence ID" value="NZ_JAVREJ010000012.1"/>
</dbReference>
<evidence type="ECO:0000313" key="3">
    <source>
        <dbReference type="Proteomes" id="UP001183202"/>
    </source>
</evidence>
<name>A0ABU2NBP0_9PSEU</name>
<comment type="caution">
    <text evidence="2">The sequence shown here is derived from an EMBL/GenBank/DDBJ whole genome shotgun (WGS) entry which is preliminary data.</text>
</comment>
<proteinExistence type="predicted"/>
<reference evidence="3" key="1">
    <citation type="submission" date="2023-07" db="EMBL/GenBank/DDBJ databases">
        <title>30 novel species of actinomycetes from the DSMZ collection.</title>
        <authorList>
            <person name="Nouioui I."/>
        </authorList>
    </citation>
    <scope>NUCLEOTIDE SEQUENCE [LARGE SCALE GENOMIC DNA]</scope>
    <source>
        <strain evidence="3">DSM 45834</strain>
    </source>
</reference>
<dbReference type="PROSITE" id="PS51257">
    <property type="entry name" value="PROKAR_LIPOPROTEIN"/>
    <property type="match status" value="1"/>
</dbReference>
<gene>
    <name evidence="2" type="ORF">RM445_17690</name>
</gene>